<proteinExistence type="predicted"/>
<evidence type="ECO:0000313" key="1">
    <source>
        <dbReference type="EMBL" id="EKC52480.1"/>
    </source>
</evidence>
<name>K1SFP4_9ZZZZ</name>
<dbReference type="EMBL" id="AJWY01011536">
    <property type="protein sequence ID" value="EKC52480.1"/>
    <property type="molecule type" value="Genomic_DNA"/>
</dbReference>
<organism evidence="1">
    <name type="scientific">human gut metagenome</name>
    <dbReference type="NCBI Taxonomy" id="408170"/>
    <lineage>
        <taxon>unclassified sequences</taxon>
        <taxon>metagenomes</taxon>
        <taxon>organismal metagenomes</taxon>
    </lineage>
</organism>
<dbReference type="AlphaFoldDB" id="K1SFP4"/>
<comment type="caution">
    <text evidence="1">The sequence shown here is derived from an EMBL/GenBank/DDBJ whole genome shotgun (WGS) entry which is preliminary data.</text>
</comment>
<sequence>MKIETVYAALDSLLDYAKDCGLLHPLDETFARNSLLAKLKLESYEKQIERHSFPECL</sequence>
<feature type="non-terminal residue" evidence="1">
    <location>
        <position position="57"/>
    </location>
</feature>
<accession>K1SFP4</accession>
<protein>
    <submittedName>
        <fullName evidence="1">Uncharacterized protein</fullName>
    </submittedName>
</protein>
<reference evidence="1" key="1">
    <citation type="journal article" date="2013" name="Environ. Microbiol.">
        <title>Microbiota from the distal guts of lean and obese adolescents exhibit partial functional redundancy besides clear differences in community structure.</title>
        <authorList>
            <person name="Ferrer M."/>
            <person name="Ruiz A."/>
            <person name="Lanza F."/>
            <person name="Haange S.B."/>
            <person name="Oberbach A."/>
            <person name="Till H."/>
            <person name="Bargiela R."/>
            <person name="Campoy C."/>
            <person name="Segura M.T."/>
            <person name="Richter M."/>
            <person name="von Bergen M."/>
            <person name="Seifert J."/>
            <person name="Suarez A."/>
        </authorList>
    </citation>
    <scope>NUCLEOTIDE SEQUENCE</scope>
</reference>
<gene>
    <name evidence="1" type="ORF">LEA_16869</name>
</gene>